<comment type="caution">
    <text evidence="1">The sequence shown here is derived from an EMBL/GenBank/DDBJ whole genome shotgun (WGS) entry which is preliminary data.</text>
</comment>
<name>A0A448WKI0_9PLAT</name>
<evidence type="ECO:0000313" key="2">
    <source>
        <dbReference type="Proteomes" id="UP000784294"/>
    </source>
</evidence>
<protein>
    <submittedName>
        <fullName evidence="1">Uncharacterized protein</fullName>
    </submittedName>
</protein>
<dbReference type="Proteomes" id="UP000784294">
    <property type="component" value="Unassembled WGS sequence"/>
</dbReference>
<evidence type="ECO:0000313" key="1">
    <source>
        <dbReference type="EMBL" id="VEL13934.1"/>
    </source>
</evidence>
<accession>A0A448WKI0</accession>
<reference evidence="1" key="1">
    <citation type="submission" date="2018-11" db="EMBL/GenBank/DDBJ databases">
        <authorList>
            <consortium name="Pathogen Informatics"/>
        </authorList>
    </citation>
    <scope>NUCLEOTIDE SEQUENCE</scope>
</reference>
<organism evidence="1 2">
    <name type="scientific">Protopolystoma xenopodis</name>
    <dbReference type="NCBI Taxonomy" id="117903"/>
    <lineage>
        <taxon>Eukaryota</taxon>
        <taxon>Metazoa</taxon>
        <taxon>Spiralia</taxon>
        <taxon>Lophotrochozoa</taxon>
        <taxon>Platyhelminthes</taxon>
        <taxon>Monogenea</taxon>
        <taxon>Polyopisthocotylea</taxon>
        <taxon>Polystomatidea</taxon>
        <taxon>Polystomatidae</taxon>
        <taxon>Protopolystoma</taxon>
    </lineage>
</organism>
<gene>
    <name evidence="1" type="ORF">PXEA_LOCUS7374</name>
</gene>
<keyword evidence="2" id="KW-1185">Reference proteome</keyword>
<dbReference type="EMBL" id="CAAALY010019437">
    <property type="protein sequence ID" value="VEL13934.1"/>
    <property type="molecule type" value="Genomic_DNA"/>
</dbReference>
<sequence>MLTIIPTIIDANSSSSRGYEYAFHQSQANCSPSILPIQRRWFHSHLRQENAWLAVLLGIASELGWLASHGQSTILSGLTFPEGPLRILHDHLAYSIWLGVASVCGHFGTAWLPAVGAEITQSEDGFGFDNRLSSSNSMASLLNRIPINKKLSMEAENVVQVKALINTNKTINKSKSIHQADNQLDWAEGEISQERSFVANLLPWKLIDNSSSPNSNKKSNSQSTWKHQLNISTKLPTEFDMMADDHASAAYSEYGNMQSEEPYGGED</sequence>
<feature type="non-terminal residue" evidence="1">
    <location>
        <position position="267"/>
    </location>
</feature>
<dbReference type="AlphaFoldDB" id="A0A448WKI0"/>
<proteinExistence type="predicted"/>